<dbReference type="PROSITE" id="PS01124">
    <property type="entry name" value="HTH_ARAC_FAMILY_2"/>
    <property type="match status" value="1"/>
</dbReference>
<feature type="domain" description="HTH araC/xylS-type" evidence="4">
    <location>
        <begin position="196"/>
        <end position="299"/>
    </location>
</feature>
<dbReference type="PANTHER" id="PTHR43280">
    <property type="entry name" value="ARAC-FAMILY TRANSCRIPTIONAL REGULATOR"/>
    <property type="match status" value="1"/>
</dbReference>
<proteinExistence type="predicted"/>
<comment type="caution">
    <text evidence="5">The sequence shown here is derived from an EMBL/GenBank/DDBJ whole genome shotgun (WGS) entry which is preliminary data.</text>
</comment>
<dbReference type="SUPFAM" id="SSF46689">
    <property type="entry name" value="Homeodomain-like"/>
    <property type="match status" value="1"/>
</dbReference>
<sequence>MEESFLRLSIADLLRFKMNLKSYQDKLVIVRMDGNNHRNPGFKEDVSIRLDAFSIFLVRQGDIEITIDDFTYHLSDNLLLNIMDMHSVKNFRFSSDFRGYHLIIERNLFSEIMLNSRRMPAAYIASLHTRPIQHLDEEEGLLLENCLCRIERNIDRTEHAWQRDIILNELRGFLLEMNNIVYQANRHKVNPNPPAKDVLLFLFIQLLNKHCRTEHSVSFYAGELCITPEYLSRIMKSFSGRTVNQWISEALMREAEILLRNPDLSIQQIADMLNFSDQSSFGKFFKKHRGVSPVAFKRQYTEEK</sequence>
<dbReference type="InterPro" id="IPR018060">
    <property type="entry name" value="HTH_AraC"/>
</dbReference>
<gene>
    <name evidence="5" type="ORF">GGQ57_000150</name>
</gene>
<accession>A0ABR6KFR2</accession>
<evidence type="ECO:0000313" key="6">
    <source>
        <dbReference type="Proteomes" id="UP000533637"/>
    </source>
</evidence>
<keyword evidence="1" id="KW-0805">Transcription regulation</keyword>
<name>A0ABR6KFR2_9BACT</name>
<dbReference type="EMBL" id="JACHOC010000001">
    <property type="protein sequence ID" value="MBB4620276.1"/>
    <property type="molecule type" value="Genomic_DNA"/>
</dbReference>
<evidence type="ECO:0000256" key="2">
    <source>
        <dbReference type="ARBA" id="ARBA00023125"/>
    </source>
</evidence>
<protein>
    <submittedName>
        <fullName evidence="5">AraC-like DNA-binding protein</fullName>
    </submittedName>
</protein>
<evidence type="ECO:0000256" key="3">
    <source>
        <dbReference type="ARBA" id="ARBA00023163"/>
    </source>
</evidence>
<dbReference type="Gene3D" id="1.10.10.60">
    <property type="entry name" value="Homeodomain-like"/>
    <property type="match status" value="1"/>
</dbReference>
<reference evidence="5 6" key="1">
    <citation type="submission" date="2020-08" db="EMBL/GenBank/DDBJ databases">
        <title>Genomic Encyclopedia of Type Strains, Phase IV (KMG-IV): sequencing the most valuable type-strain genomes for metagenomic binning, comparative biology and taxonomic classification.</title>
        <authorList>
            <person name="Goeker M."/>
        </authorList>
    </citation>
    <scope>NUCLEOTIDE SEQUENCE [LARGE SCALE GENOMIC DNA]</scope>
    <source>
        <strain evidence="5 6">DSM 102983</strain>
    </source>
</reference>
<dbReference type="PANTHER" id="PTHR43280:SF32">
    <property type="entry name" value="TRANSCRIPTIONAL REGULATORY PROTEIN"/>
    <property type="match status" value="1"/>
</dbReference>
<dbReference type="InterPro" id="IPR009057">
    <property type="entry name" value="Homeodomain-like_sf"/>
</dbReference>
<dbReference type="Pfam" id="PF12833">
    <property type="entry name" value="HTH_18"/>
    <property type="match status" value="1"/>
</dbReference>
<organism evidence="5 6">
    <name type="scientific">Parabacteroides faecis</name>
    <dbReference type="NCBI Taxonomy" id="1217282"/>
    <lineage>
        <taxon>Bacteria</taxon>
        <taxon>Pseudomonadati</taxon>
        <taxon>Bacteroidota</taxon>
        <taxon>Bacteroidia</taxon>
        <taxon>Bacteroidales</taxon>
        <taxon>Tannerellaceae</taxon>
        <taxon>Parabacteroides</taxon>
    </lineage>
</organism>
<keyword evidence="2" id="KW-0238">DNA-binding</keyword>
<keyword evidence="6" id="KW-1185">Reference proteome</keyword>
<dbReference type="RefSeq" id="WP_183668312.1">
    <property type="nucleotide sequence ID" value="NZ_BMPB01000006.1"/>
</dbReference>
<dbReference type="SMART" id="SM00342">
    <property type="entry name" value="HTH_ARAC"/>
    <property type="match status" value="1"/>
</dbReference>
<keyword evidence="3" id="KW-0804">Transcription</keyword>
<evidence type="ECO:0000256" key="1">
    <source>
        <dbReference type="ARBA" id="ARBA00023015"/>
    </source>
</evidence>
<evidence type="ECO:0000259" key="4">
    <source>
        <dbReference type="PROSITE" id="PS01124"/>
    </source>
</evidence>
<evidence type="ECO:0000313" key="5">
    <source>
        <dbReference type="EMBL" id="MBB4620276.1"/>
    </source>
</evidence>
<dbReference type="Proteomes" id="UP000533637">
    <property type="component" value="Unassembled WGS sequence"/>
</dbReference>